<dbReference type="Proteomes" id="UP000270673">
    <property type="component" value="Chromosome"/>
</dbReference>
<dbReference type="Gene3D" id="3.40.50.300">
    <property type="entry name" value="P-loop containing nucleotide triphosphate hydrolases"/>
    <property type="match status" value="2"/>
</dbReference>
<dbReference type="PANTHER" id="PTHR42957">
    <property type="entry name" value="HELICASE MJ1565-RELATED"/>
    <property type="match status" value="1"/>
</dbReference>
<proteinExistence type="predicted"/>
<reference evidence="2 3" key="1">
    <citation type="submission" date="2018-10" db="EMBL/GenBank/DDBJ databases">
        <title>Butyricimonas faecalis sp. nov., isolated from human faeces and emended description of the genus Butyricimonas.</title>
        <authorList>
            <person name="Le Roy T."/>
            <person name="Van der Smissen P."/>
            <person name="Paquot A."/>
            <person name="Delzenne N."/>
            <person name="Muccioli G."/>
            <person name="Collet J.-F."/>
            <person name="Cani P.D."/>
        </authorList>
    </citation>
    <scope>NUCLEOTIDE SEQUENCE [LARGE SCALE GENOMIC DNA]</scope>
    <source>
        <strain evidence="2 3">H184</strain>
    </source>
</reference>
<feature type="domain" description="Helicase HerA central" evidence="1">
    <location>
        <begin position="146"/>
        <end position="369"/>
    </location>
</feature>
<organism evidence="2 3">
    <name type="scientific">Butyricimonas faecalis</name>
    <dbReference type="NCBI Taxonomy" id="2093856"/>
    <lineage>
        <taxon>Bacteria</taxon>
        <taxon>Pseudomonadati</taxon>
        <taxon>Bacteroidota</taxon>
        <taxon>Bacteroidia</taxon>
        <taxon>Bacteroidales</taxon>
        <taxon>Odoribacteraceae</taxon>
        <taxon>Butyricimonas</taxon>
    </lineage>
</organism>
<dbReference type="PANTHER" id="PTHR42957:SF1">
    <property type="entry name" value="HELICASE MJ1565-RELATED"/>
    <property type="match status" value="1"/>
</dbReference>
<gene>
    <name evidence="2" type="ORF">D8S85_20225</name>
</gene>
<dbReference type="EMBL" id="CP032819">
    <property type="protein sequence ID" value="AZS31647.1"/>
    <property type="molecule type" value="Genomic_DNA"/>
</dbReference>
<evidence type="ECO:0000259" key="1">
    <source>
        <dbReference type="Pfam" id="PF01935"/>
    </source>
</evidence>
<accession>A0A3Q9IWM2</accession>
<dbReference type="AlphaFoldDB" id="A0A3Q9IWM2"/>
<dbReference type="InterPro" id="IPR008571">
    <property type="entry name" value="HerA-like"/>
</dbReference>
<dbReference type="InterPro" id="IPR002789">
    <property type="entry name" value="HerA_central"/>
</dbReference>
<dbReference type="KEGG" id="buy:D8S85_20225"/>
<dbReference type="RefSeq" id="WP_127075605.1">
    <property type="nucleotide sequence ID" value="NZ_CP032819.1"/>
</dbReference>
<dbReference type="OrthoDB" id="9806951at2"/>
<evidence type="ECO:0000313" key="2">
    <source>
        <dbReference type="EMBL" id="AZS31647.1"/>
    </source>
</evidence>
<evidence type="ECO:0000313" key="3">
    <source>
        <dbReference type="Proteomes" id="UP000270673"/>
    </source>
</evidence>
<name>A0A3Q9IWM2_9BACT</name>
<keyword evidence="3" id="KW-1185">Reference proteome</keyword>
<protein>
    <submittedName>
        <fullName evidence="2">DUF87 domain-containing protein</fullName>
    </submittedName>
</protein>
<dbReference type="SUPFAM" id="SSF52540">
    <property type="entry name" value="P-loop containing nucleoside triphosphate hydrolases"/>
    <property type="match status" value="1"/>
</dbReference>
<dbReference type="Pfam" id="PF01935">
    <property type="entry name" value="DUF87"/>
    <property type="match status" value="1"/>
</dbReference>
<dbReference type="InterPro" id="IPR027417">
    <property type="entry name" value="P-loop_NTPase"/>
</dbReference>
<sequence length="686" mass="78948">MKIGKIISVEYDKFRVRLFHTTRNSTVNIDGKVYYFGNIGSYLKTLNSSGEYVLCEVVSIVDWVGKENQFYSTYNLDSSREIIIKPIGTLMHEKFCMGVGIFPSLYTDVEIVTFNDLDLILSYNDGCAIDGVHSTIFIGTSKSLINYSIELDVNRFFNIHSAVLGNSGSGKSNTIAHILHEVYRKHDNEAFGAKTIIFDANGEYPMAFGEEANLHKTIIPVFYKPNISKAVDGYKPFVLPYYLMNLDEWLSFLMASERTQKPFWDRVLQESYKFYSIFNTDKRKDAHRFANYIKWKLRQMLFNIVSRIDSDTSKMTAAKGAVAMLRQTCNSSLGDDVDKNVLTDLSNFLNACNDLCVINFGNNNDSLSNALNLFTAIEDEPKYVCITKHRDHCEANLSDYIIEGAFRQIDESDALAVDQNKLKPGKYFDYHYLRTAVDMVLLEEEAHGNLHIRDFTSTLMSRLDFFLYNPECAFMRIETPDYLDCNDYLEKMFGISDSEEKSKQLITIDSSEVGTDALELMTSVVSRMVFDYRKCKFGKLRQQKPIHLILDEAHRYIRKDANYIMRENIFEKIAREGRKYSLYLIISSQRPSELSQTVLSQCGNYIVHRIQNEVDMKYIYSVLPYFSEDYITKIKQAVPGEALIFGNCVPMPIMVKIKEAKPAPNSKNCDIKMEWFYKEIITDTTI</sequence>